<feature type="region of interest" description="Disordered" evidence="1">
    <location>
        <begin position="1"/>
        <end position="36"/>
    </location>
</feature>
<keyword evidence="4" id="KW-1185">Reference proteome</keyword>
<dbReference type="PANTHER" id="PTHR37919">
    <property type="entry name" value="PROTEIN CBG05606"/>
    <property type="match status" value="1"/>
</dbReference>
<protein>
    <recommendedName>
        <fullName evidence="5">EXPERA domain-containing protein</fullName>
    </recommendedName>
</protein>
<dbReference type="OrthoDB" id="60858at2759"/>
<reference evidence="3 4" key="1">
    <citation type="submission" date="2014-04" db="EMBL/GenBank/DDBJ databases">
        <authorList>
            <consortium name="DOE Joint Genome Institute"/>
            <person name="Kuo A."/>
            <person name="Martino E."/>
            <person name="Perotto S."/>
            <person name="Kohler A."/>
            <person name="Nagy L.G."/>
            <person name="Floudas D."/>
            <person name="Copeland A."/>
            <person name="Barry K.W."/>
            <person name="Cichocki N."/>
            <person name="Veneault-Fourrey C."/>
            <person name="LaButti K."/>
            <person name="Lindquist E.A."/>
            <person name="Lipzen A."/>
            <person name="Lundell T."/>
            <person name="Morin E."/>
            <person name="Murat C."/>
            <person name="Sun H."/>
            <person name="Tunlid A."/>
            <person name="Henrissat B."/>
            <person name="Grigoriev I.V."/>
            <person name="Hibbett D.S."/>
            <person name="Martin F."/>
            <person name="Nordberg H.P."/>
            <person name="Cantor M.N."/>
            <person name="Hua S.X."/>
        </authorList>
    </citation>
    <scope>NUCLEOTIDE SEQUENCE [LARGE SCALE GENOMIC DNA]</scope>
    <source>
        <strain evidence="3 4">Zn</strain>
    </source>
</reference>
<name>A0A0C3D3Y4_OIDMZ</name>
<sequence>MVSTRGHPKAFPEPDLTPSKSSSPSKSSTPSRARKGKWAHAPPTLAIVWLLVSLPLVAWDCGYVLLRPHSMPGGKLQWPLFVPYELYVEMDYVYGWKAYNERNGFTSAQGFLNIIESLMYVYYLYLVFTHGRKATVRRGAKATTGGFLAQRYVDGKTGALATLLVFTAAVMTLSKTILYWANEYFSGFSNIGHNPPQLILLWVVLNGAWLVLPAYITYFTGEEILQGLAGGTAGSDEAKSE</sequence>
<dbReference type="Proteomes" id="UP000054321">
    <property type="component" value="Unassembled WGS sequence"/>
</dbReference>
<evidence type="ECO:0000313" key="4">
    <source>
        <dbReference type="Proteomes" id="UP000054321"/>
    </source>
</evidence>
<dbReference type="InParanoid" id="A0A0C3D3Y4"/>
<feature type="transmembrane region" description="Helical" evidence="2">
    <location>
        <begin position="158"/>
        <end position="179"/>
    </location>
</feature>
<evidence type="ECO:0000256" key="2">
    <source>
        <dbReference type="SAM" id="Phobius"/>
    </source>
</evidence>
<dbReference type="STRING" id="913774.A0A0C3D3Y4"/>
<feature type="compositionally biased region" description="Low complexity" evidence="1">
    <location>
        <begin position="17"/>
        <end position="31"/>
    </location>
</feature>
<accession>A0A0C3D3Y4</accession>
<organism evidence="3 4">
    <name type="scientific">Oidiodendron maius (strain Zn)</name>
    <dbReference type="NCBI Taxonomy" id="913774"/>
    <lineage>
        <taxon>Eukaryota</taxon>
        <taxon>Fungi</taxon>
        <taxon>Dikarya</taxon>
        <taxon>Ascomycota</taxon>
        <taxon>Pezizomycotina</taxon>
        <taxon>Leotiomycetes</taxon>
        <taxon>Leotiomycetes incertae sedis</taxon>
        <taxon>Myxotrichaceae</taxon>
        <taxon>Oidiodendron</taxon>
    </lineage>
</organism>
<evidence type="ECO:0000256" key="1">
    <source>
        <dbReference type="SAM" id="MobiDB-lite"/>
    </source>
</evidence>
<keyword evidence="2" id="KW-0472">Membrane</keyword>
<keyword evidence="2" id="KW-0812">Transmembrane</keyword>
<evidence type="ECO:0008006" key="5">
    <source>
        <dbReference type="Google" id="ProtNLM"/>
    </source>
</evidence>
<feature type="transmembrane region" description="Helical" evidence="2">
    <location>
        <begin position="110"/>
        <end position="128"/>
    </location>
</feature>
<dbReference type="HOGENOM" id="CLU_076143_0_0_1"/>
<dbReference type="EMBL" id="KN832871">
    <property type="protein sequence ID" value="KIN05994.1"/>
    <property type="molecule type" value="Genomic_DNA"/>
</dbReference>
<evidence type="ECO:0000313" key="3">
    <source>
        <dbReference type="EMBL" id="KIN05994.1"/>
    </source>
</evidence>
<proteinExistence type="predicted"/>
<dbReference type="PANTHER" id="PTHR37919:SF2">
    <property type="entry name" value="EXPERA DOMAIN-CONTAINING PROTEIN"/>
    <property type="match status" value="1"/>
</dbReference>
<feature type="transmembrane region" description="Helical" evidence="2">
    <location>
        <begin position="199"/>
        <end position="218"/>
    </location>
</feature>
<reference evidence="4" key="2">
    <citation type="submission" date="2015-01" db="EMBL/GenBank/DDBJ databases">
        <title>Evolutionary Origins and Diversification of the Mycorrhizal Mutualists.</title>
        <authorList>
            <consortium name="DOE Joint Genome Institute"/>
            <consortium name="Mycorrhizal Genomics Consortium"/>
            <person name="Kohler A."/>
            <person name="Kuo A."/>
            <person name="Nagy L.G."/>
            <person name="Floudas D."/>
            <person name="Copeland A."/>
            <person name="Barry K.W."/>
            <person name="Cichocki N."/>
            <person name="Veneault-Fourrey C."/>
            <person name="LaButti K."/>
            <person name="Lindquist E.A."/>
            <person name="Lipzen A."/>
            <person name="Lundell T."/>
            <person name="Morin E."/>
            <person name="Murat C."/>
            <person name="Riley R."/>
            <person name="Ohm R."/>
            <person name="Sun H."/>
            <person name="Tunlid A."/>
            <person name="Henrissat B."/>
            <person name="Grigoriev I.V."/>
            <person name="Hibbett D.S."/>
            <person name="Martin F."/>
        </authorList>
    </citation>
    <scope>NUCLEOTIDE SEQUENCE [LARGE SCALE GENOMIC DNA]</scope>
    <source>
        <strain evidence="4">Zn</strain>
    </source>
</reference>
<dbReference type="AlphaFoldDB" id="A0A0C3D3Y4"/>
<gene>
    <name evidence="3" type="ORF">OIDMADRAFT_189728</name>
</gene>
<keyword evidence="2" id="KW-1133">Transmembrane helix</keyword>
<feature type="transmembrane region" description="Helical" evidence="2">
    <location>
        <begin position="44"/>
        <end position="66"/>
    </location>
</feature>